<dbReference type="PANTHER" id="PTHR36932">
    <property type="entry name" value="CAPSULAR POLYSACCHARIDE BIOSYNTHESIS PROTEIN"/>
    <property type="match status" value="1"/>
</dbReference>
<dbReference type="GO" id="GO:0047475">
    <property type="term" value="F:phenylacetate-CoA ligase activity"/>
    <property type="evidence" value="ECO:0007669"/>
    <property type="project" value="UniProtKB-EC"/>
</dbReference>
<dbReference type="AlphaFoldDB" id="A0A1D7TKY5"/>
<dbReference type="InterPro" id="IPR053158">
    <property type="entry name" value="CapK_Type1_Caps_Biosynth"/>
</dbReference>
<dbReference type="NCBIfam" id="NF045666">
    <property type="entry name" value="DVU1553_fam_AMP"/>
    <property type="match status" value="1"/>
</dbReference>
<dbReference type="KEGG" id="shal:SHALO_1849"/>
<reference evidence="3" key="1">
    <citation type="submission" date="2016-08" db="EMBL/GenBank/DDBJ databases">
        <title>Complete genome sequence of the organohalide-respiring Epsilonproteobacterium Sulfurospirillum halorespirans.</title>
        <authorList>
            <person name="Goris T."/>
            <person name="Zimmermann J."/>
            <person name="Schenz B."/>
            <person name="Lemos M."/>
            <person name="Hackermueller J."/>
            <person name="Diekert G."/>
        </authorList>
    </citation>
    <scope>NUCLEOTIDE SEQUENCE [LARGE SCALE GENOMIC DNA]</scope>
    <source>
        <strain>DSM 13726</strain>
        <strain evidence="3">PCE-M2</strain>
    </source>
</reference>
<dbReference type="InterPro" id="IPR000873">
    <property type="entry name" value="AMP-dep_synth/lig_dom"/>
</dbReference>
<dbReference type="Pfam" id="PF00501">
    <property type="entry name" value="AMP-binding"/>
    <property type="match status" value="1"/>
</dbReference>
<organism evidence="2 3">
    <name type="scientific">Sulfurospirillum halorespirans DSM 13726</name>
    <dbReference type="NCBI Taxonomy" id="1193502"/>
    <lineage>
        <taxon>Bacteria</taxon>
        <taxon>Pseudomonadati</taxon>
        <taxon>Campylobacterota</taxon>
        <taxon>Epsilonproteobacteria</taxon>
        <taxon>Campylobacterales</taxon>
        <taxon>Sulfurospirillaceae</taxon>
        <taxon>Sulfurospirillum</taxon>
    </lineage>
</organism>
<evidence type="ECO:0000313" key="2">
    <source>
        <dbReference type="EMBL" id="AOO65620.1"/>
    </source>
</evidence>
<protein>
    <submittedName>
        <fullName evidence="2">Phenylacetate-coenzyme A ligase</fullName>
        <ecNumber evidence="2">6.2.1.30</ecNumber>
    </submittedName>
</protein>
<dbReference type="Gene3D" id="3.40.50.12780">
    <property type="entry name" value="N-terminal domain of ligase-like"/>
    <property type="match status" value="1"/>
</dbReference>
<sequence>MQVTPLENWIVERTQIASKSQDALRAYQLEKIIQTLTYAKEKSRFYHERLKEVDLSTITSLKDFERIAFTTPREIKQNSLDFVCVPSSDIERIVTLNTSGTTGDEKRIFFTQEDLEVSIDFFQYGMKCLVDQSDTVMVLLPGPAYGSIGDLLQKALAKSGIPCIVHGVLSDVEKTAQCIEENHITCIVGIPMQVLYLSRVKPELFYSHITKVLLSTDYVPDALVEALSFKGTCKVFNHYGMTEMGYGGGVECACLDGYHLRENDLYFEIIDPISGELVNDGEYGEVVFTTLNRQAMPLIRYKTGDRARFLSQPCGCGTFLRRMEKVLGRMENSVCIQGHEIHLRALDEILLRFDSILDYTLSVEENDTLHVKLMLTNKERSVALKEEMIRRIREHFPFEFTLRIETFEDDRSPKIIHSMIKRKLHDNRQGAKV</sequence>
<dbReference type="EMBL" id="CP017111">
    <property type="protein sequence ID" value="AOO65620.1"/>
    <property type="molecule type" value="Genomic_DNA"/>
</dbReference>
<keyword evidence="2" id="KW-0436">Ligase</keyword>
<evidence type="ECO:0000313" key="3">
    <source>
        <dbReference type="Proteomes" id="UP000094609"/>
    </source>
</evidence>
<dbReference type="EC" id="6.2.1.30" evidence="2"/>
<gene>
    <name evidence="2" type="ORF">SHALO_1849</name>
</gene>
<dbReference type="PANTHER" id="PTHR36932:SF1">
    <property type="entry name" value="CAPSULAR POLYSACCHARIDE BIOSYNTHESIS PROTEIN"/>
    <property type="match status" value="1"/>
</dbReference>
<proteinExistence type="predicted"/>
<evidence type="ECO:0000259" key="1">
    <source>
        <dbReference type="Pfam" id="PF00501"/>
    </source>
</evidence>
<keyword evidence="3" id="KW-1185">Reference proteome</keyword>
<accession>A0A1D7TKY5</accession>
<dbReference type="SUPFAM" id="SSF56801">
    <property type="entry name" value="Acetyl-CoA synthetase-like"/>
    <property type="match status" value="1"/>
</dbReference>
<dbReference type="PATRIC" id="fig|1193502.14.peg.1878"/>
<feature type="domain" description="AMP-dependent synthetase/ligase" evidence="1">
    <location>
        <begin position="93"/>
        <end position="288"/>
    </location>
</feature>
<name>A0A1D7TKY5_9BACT</name>
<dbReference type="STRING" id="1193502.SHALO_1849"/>
<dbReference type="InterPro" id="IPR042099">
    <property type="entry name" value="ANL_N_sf"/>
</dbReference>
<dbReference type="Proteomes" id="UP000094609">
    <property type="component" value="Chromosome"/>
</dbReference>